<reference evidence="2" key="1">
    <citation type="journal article" date="2019" name="Int. J. Syst. Evol. Microbiol.">
        <title>The Global Catalogue of Microorganisms (GCM) 10K type strain sequencing project: providing services to taxonomists for standard genome sequencing and annotation.</title>
        <authorList>
            <consortium name="The Broad Institute Genomics Platform"/>
            <consortium name="The Broad Institute Genome Sequencing Center for Infectious Disease"/>
            <person name="Wu L."/>
            <person name="Ma J."/>
        </authorList>
    </citation>
    <scope>NUCLEOTIDE SEQUENCE [LARGE SCALE GENOMIC DNA]</scope>
    <source>
        <strain evidence="2">KACC 12649</strain>
    </source>
</reference>
<comment type="caution">
    <text evidence="1">The sequence shown here is derived from an EMBL/GenBank/DDBJ whole genome shotgun (WGS) entry which is preliminary data.</text>
</comment>
<protein>
    <submittedName>
        <fullName evidence="1">Trypsin-like serine peptidase</fullName>
        <ecNumber evidence="1">3.4.21.-</ecNumber>
    </submittedName>
</protein>
<dbReference type="Gene3D" id="2.40.10.10">
    <property type="entry name" value="Trypsin-like serine proteases"/>
    <property type="match status" value="2"/>
</dbReference>
<dbReference type="InterPro" id="IPR043504">
    <property type="entry name" value="Peptidase_S1_PA_chymotrypsin"/>
</dbReference>
<dbReference type="EC" id="3.4.21.-" evidence="1"/>
<dbReference type="InterPro" id="IPR009003">
    <property type="entry name" value="Peptidase_S1_PA"/>
</dbReference>
<dbReference type="Pfam" id="PF13365">
    <property type="entry name" value="Trypsin_2"/>
    <property type="match status" value="1"/>
</dbReference>
<dbReference type="GO" id="GO:0016787">
    <property type="term" value="F:hydrolase activity"/>
    <property type="evidence" value="ECO:0007669"/>
    <property type="project" value="UniProtKB-KW"/>
</dbReference>
<sequence>MQIESIAENLFFTTVRIDTVDAAGNVGSGTGFLYAHHYSTTQHAAFVVTNKHVVQGMRGGAITFHRRKDDKPDLGNGFRCEITDWNTAWFGHPSPDVDIAIMPFVPVERNAKEMFGIDLFYRYIEDAMLVQDSQAELLDAIESVTFIGYPNGVWDRRNLMPVARRGTTATPLSVDFEGTPRFVIDASVFGGSSGSPVFIVNQGMFSDKRGNTSIGSRVLFIGVVAAVFFRTAVNEVISIPIPTHTRQVTAQQEMIDLGIVFKARTVLETIKAFIAANPHRFPTA</sequence>
<organism evidence="1 2">
    <name type="scientific">Massilia niabensis</name>
    <dbReference type="NCBI Taxonomy" id="544910"/>
    <lineage>
        <taxon>Bacteria</taxon>
        <taxon>Pseudomonadati</taxon>
        <taxon>Pseudomonadota</taxon>
        <taxon>Betaproteobacteria</taxon>
        <taxon>Burkholderiales</taxon>
        <taxon>Oxalobacteraceae</taxon>
        <taxon>Telluria group</taxon>
        <taxon>Massilia</taxon>
    </lineage>
</organism>
<proteinExistence type="predicted"/>
<dbReference type="SUPFAM" id="SSF50494">
    <property type="entry name" value="Trypsin-like serine proteases"/>
    <property type="match status" value="1"/>
</dbReference>
<name>A0ABW0L4S9_9BURK</name>
<evidence type="ECO:0000313" key="1">
    <source>
        <dbReference type="EMBL" id="MFC5460744.1"/>
    </source>
</evidence>
<keyword evidence="2" id="KW-1185">Reference proteome</keyword>
<dbReference type="RefSeq" id="WP_379783884.1">
    <property type="nucleotide sequence ID" value="NZ_JBHSMU010000013.1"/>
</dbReference>
<keyword evidence="1" id="KW-0378">Hydrolase</keyword>
<gene>
    <name evidence="1" type="ORF">ACFPN5_13120</name>
</gene>
<dbReference type="Proteomes" id="UP001596050">
    <property type="component" value="Unassembled WGS sequence"/>
</dbReference>
<evidence type="ECO:0000313" key="2">
    <source>
        <dbReference type="Proteomes" id="UP001596050"/>
    </source>
</evidence>
<dbReference type="EMBL" id="JBHSMU010000013">
    <property type="protein sequence ID" value="MFC5460744.1"/>
    <property type="molecule type" value="Genomic_DNA"/>
</dbReference>
<accession>A0ABW0L4S9</accession>